<dbReference type="AlphaFoldDB" id="A0A1X9YS95"/>
<dbReference type="GO" id="GO:0016020">
    <property type="term" value="C:membrane"/>
    <property type="evidence" value="ECO:0007669"/>
    <property type="project" value="InterPro"/>
</dbReference>
<dbReference type="OrthoDB" id="927174at2"/>
<name>A0A1X9YS95_9BACT</name>
<keyword evidence="5" id="KW-1185">Reference proteome</keyword>
<gene>
    <name evidence="4" type="ORF">CA264_10135</name>
</gene>
<dbReference type="PANTHER" id="PTHR34220">
    <property type="entry name" value="SENSOR HISTIDINE KINASE YPDA"/>
    <property type="match status" value="1"/>
</dbReference>
<evidence type="ECO:0000259" key="3">
    <source>
        <dbReference type="Pfam" id="PF06580"/>
    </source>
</evidence>
<reference evidence="5" key="1">
    <citation type="submission" date="2017-05" db="EMBL/GenBank/DDBJ databases">
        <authorList>
            <person name="Ray J."/>
            <person name="Price M."/>
            <person name="Deutschbauer A."/>
        </authorList>
    </citation>
    <scope>NUCLEOTIDE SEQUENCE [LARGE SCALE GENOMIC DNA]</scope>
    <source>
        <strain evidence="5">DSM 19842</strain>
    </source>
</reference>
<organism evidence="4 5">
    <name type="scientific">Pontibacter actiniarum</name>
    <dbReference type="NCBI Taxonomy" id="323450"/>
    <lineage>
        <taxon>Bacteria</taxon>
        <taxon>Pseudomonadati</taxon>
        <taxon>Bacteroidota</taxon>
        <taxon>Cytophagia</taxon>
        <taxon>Cytophagales</taxon>
        <taxon>Hymenobacteraceae</taxon>
        <taxon>Pontibacter</taxon>
    </lineage>
</organism>
<feature type="domain" description="Signal transduction histidine kinase internal region" evidence="3">
    <location>
        <begin position="161"/>
        <end position="238"/>
    </location>
</feature>
<dbReference type="Pfam" id="PF06580">
    <property type="entry name" value="His_kinase"/>
    <property type="match status" value="1"/>
</dbReference>
<dbReference type="GO" id="GO:0000155">
    <property type="term" value="F:phosphorelay sensor kinase activity"/>
    <property type="evidence" value="ECO:0007669"/>
    <property type="project" value="InterPro"/>
</dbReference>
<accession>A0A1X9YS95</accession>
<keyword evidence="2" id="KW-1133">Transmembrane helix</keyword>
<keyword evidence="2" id="KW-0472">Membrane</keyword>
<feature type="transmembrane region" description="Helical" evidence="2">
    <location>
        <begin position="12"/>
        <end position="35"/>
    </location>
</feature>
<dbReference type="EMBL" id="CP021235">
    <property type="protein sequence ID" value="ARS35770.1"/>
    <property type="molecule type" value="Genomic_DNA"/>
</dbReference>
<feature type="transmembrane region" description="Helical" evidence="2">
    <location>
        <begin position="78"/>
        <end position="101"/>
    </location>
</feature>
<protein>
    <recommendedName>
        <fullName evidence="3">Signal transduction histidine kinase internal region domain-containing protein</fullName>
    </recommendedName>
</protein>
<proteinExistence type="predicted"/>
<feature type="coiled-coil region" evidence="1">
    <location>
        <begin position="134"/>
        <end position="169"/>
    </location>
</feature>
<evidence type="ECO:0000313" key="5">
    <source>
        <dbReference type="Proteomes" id="UP000266292"/>
    </source>
</evidence>
<feature type="transmembrane region" description="Helical" evidence="2">
    <location>
        <begin position="41"/>
        <end position="58"/>
    </location>
</feature>
<dbReference type="STRING" id="709015.GCA_000472485_02046"/>
<sequence length="344" mass="39423">MHLNRNLVLTRIGTAALTSLFFYYTFVFINLGTVFWYEASALRELLLVFLFLIFTFWMHDRISTRFNAPPFPKLPASIYASLEAASVIAGSLFLCLLLVYLPTHLLLPSAEVLPLRVRLGFVVGAIISLFFYYLVERERKVKQLQEEHLRAEQLQKETYRAQLEALKNQVNPHFLFNSLNVLNSLIYVDQDRAAAFLSQLSEVYRSLLDSSGKQLVPLKKELELVQAYIHLLKTRFGANVQFLVEVPDAYRQLELPPTAVQMLLENAIKHNGYTSQKPLQISIFVADGKLVVKNNLQPRLDEVKSTRIGLKNIGTRYSYLTGQEVEVTQTEQDFIVRLPLLKVV</sequence>
<evidence type="ECO:0000256" key="1">
    <source>
        <dbReference type="SAM" id="Coils"/>
    </source>
</evidence>
<dbReference type="InterPro" id="IPR010559">
    <property type="entry name" value="Sig_transdc_His_kin_internal"/>
</dbReference>
<dbReference type="RefSeq" id="WP_084196202.1">
    <property type="nucleotide sequence ID" value="NZ_CP021235.1"/>
</dbReference>
<dbReference type="InterPro" id="IPR050640">
    <property type="entry name" value="Bact_2-comp_sensor_kinase"/>
</dbReference>
<feature type="transmembrane region" description="Helical" evidence="2">
    <location>
        <begin position="113"/>
        <end position="135"/>
    </location>
</feature>
<keyword evidence="1" id="KW-0175">Coiled coil</keyword>
<dbReference type="PANTHER" id="PTHR34220:SF7">
    <property type="entry name" value="SENSOR HISTIDINE KINASE YPDA"/>
    <property type="match status" value="1"/>
</dbReference>
<dbReference type="KEGG" id="pact:CA264_10135"/>
<dbReference type="Proteomes" id="UP000266292">
    <property type="component" value="Chromosome"/>
</dbReference>
<evidence type="ECO:0000313" key="4">
    <source>
        <dbReference type="EMBL" id="ARS35770.1"/>
    </source>
</evidence>
<keyword evidence="2" id="KW-0812">Transmembrane</keyword>
<evidence type="ECO:0000256" key="2">
    <source>
        <dbReference type="SAM" id="Phobius"/>
    </source>
</evidence>